<dbReference type="GO" id="GO:0010181">
    <property type="term" value="F:FMN binding"/>
    <property type="evidence" value="ECO:0007669"/>
    <property type="project" value="InterPro"/>
</dbReference>
<evidence type="ECO:0000259" key="3">
    <source>
        <dbReference type="Pfam" id="PF12682"/>
    </source>
</evidence>
<evidence type="ECO:0000256" key="2">
    <source>
        <dbReference type="SAM" id="SignalP"/>
    </source>
</evidence>
<dbReference type="Proteomes" id="UP000294834">
    <property type="component" value="Unassembled WGS sequence"/>
</dbReference>
<dbReference type="InterPro" id="IPR008254">
    <property type="entry name" value="Flavodoxin/NO_synth"/>
</dbReference>
<dbReference type="AlphaFoldDB" id="A0AAX2R790"/>
<organism evidence="4 5">
    <name type="scientific">Phocaeicola dorei</name>
    <dbReference type="NCBI Taxonomy" id="357276"/>
    <lineage>
        <taxon>Bacteria</taxon>
        <taxon>Pseudomonadati</taxon>
        <taxon>Bacteroidota</taxon>
        <taxon>Bacteroidia</taxon>
        <taxon>Bacteroidales</taxon>
        <taxon>Bacteroidaceae</taxon>
        <taxon>Phocaeicola</taxon>
    </lineage>
</organism>
<dbReference type="InterPro" id="IPR029039">
    <property type="entry name" value="Flavoprotein-like_sf"/>
</dbReference>
<protein>
    <submittedName>
        <fullName evidence="4">Flavodoxin</fullName>
    </submittedName>
</protein>
<feature type="domain" description="Flavodoxin-like" evidence="3">
    <location>
        <begin position="47"/>
        <end position="191"/>
    </location>
</feature>
<accession>A0AAX2R790</accession>
<dbReference type="PANTHER" id="PTHR39201:SF1">
    <property type="entry name" value="FLAVODOXIN-LIKE DOMAIN-CONTAINING PROTEIN"/>
    <property type="match status" value="1"/>
</dbReference>
<gene>
    <name evidence="4" type="ORF">E1J06_12890</name>
</gene>
<evidence type="ECO:0000256" key="1">
    <source>
        <dbReference type="SAM" id="MobiDB-lite"/>
    </source>
</evidence>
<comment type="caution">
    <text evidence="4">The sequence shown here is derived from an EMBL/GenBank/DDBJ whole genome shotgun (WGS) entry which is preliminary data.</text>
</comment>
<name>A0AAX2R790_9BACT</name>
<sequence>MKKYLYFLFAAFVAVGLSACSSDEDESYAPDTEVPTPTPDPDPTAGKTLIVYYSFTNNVHTIVSDLQTQIEADVVRVEPAEEGLDYAANNYAIGSALIQAIRNNPNDAASYPEIKPVEVNIADYDRIIVGAPLWWSNMAAPLQTFLFQYGSQMEGKSIGLIVSSSSSGINGVESDARRLIPGGDFLEPSLWIRSGQTSNCHSMIADWLSQIN</sequence>
<proteinExistence type="predicted"/>
<dbReference type="Gene3D" id="3.40.50.360">
    <property type="match status" value="1"/>
</dbReference>
<feature type="signal peptide" evidence="2">
    <location>
        <begin position="1"/>
        <end position="19"/>
    </location>
</feature>
<dbReference type="Pfam" id="PF12682">
    <property type="entry name" value="Flavodoxin_4"/>
    <property type="match status" value="1"/>
</dbReference>
<dbReference type="PANTHER" id="PTHR39201">
    <property type="entry name" value="EXPORTED PROTEIN-RELATED"/>
    <property type="match status" value="1"/>
</dbReference>
<reference evidence="4 5" key="1">
    <citation type="journal article" date="2019" name="Nat. Microbiol.">
        <title>Genomic variation and strain-specific functional adaptation in the human gut microbiome during early life.</title>
        <authorList>
            <person name="Vatanen T."/>
            <person name="Plichta D.R."/>
            <person name="Somani J."/>
            <person name="Munch P.C."/>
            <person name="Arthur T.D."/>
            <person name="Hall A.B."/>
            <person name="Rudolf S."/>
            <person name="Oakeley E.J."/>
            <person name="Ke X."/>
            <person name="Young R.A."/>
            <person name="Haiser H.J."/>
            <person name="Kolde R."/>
            <person name="Yassour M."/>
            <person name="Luopajarvi K."/>
            <person name="Siljander H."/>
            <person name="Virtanen S.M."/>
            <person name="Ilonen J."/>
            <person name="Uibo R."/>
            <person name="Tillmann V."/>
            <person name="Mokurov S."/>
            <person name="Dorshakova N."/>
            <person name="Porter J.A."/>
            <person name="McHardy A.C."/>
            <person name="Lahdesmaki H."/>
            <person name="Vlamakis H."/>
            <person name="Huttenhower C."/>
            <person name="Knip M."/>
            <person name="Xavier R.J."/>
        </authorList>
    </citation>
    <scope>NUCLEOTIDE SEQUENCE [LARGE SCALE GENOMIC DNA]</scope>
    <source>
        <strain evidence="4 5">RJX1052</strain>
    </source>
</reference>
<feature type="region of interest" description="Disordered" evidence="1">
    <location>
        <begin position="24"/>
        <end position="43"/>
    </location>
</feature>
<evidence type="ECO:0000313" key="5">
    <source>
        <dbReference type="Proteomes" id="UP000294834"/>
    </source>
</evidence>
<dbReference type="PROSITE" id="PS51257">
    <property type="entry name" value="PROKAR_LIPOPROTEIN"/>
    <property type="match status" value="1"/>
</dbReference>
<feature type="chain" id="PRO_5043881125" evidence="2">
    <location>
        <begin position="20"/>
        <end position="212"/>
    </location>
</feature>
<keyword evidence="2" id="KW-0732">Signal</keyword>
<dbReference type="RefSeq" id="WP_007840405.1">
    <property type="nucleotide sequence ID" value="NZ_CP046427.1"/>
</dbReference>
<dbReference type="SUPFAM" id="SSF52218">
    <property type="entry name" value="Flavoproteins"/>
    <property type="match status" value="1"/>
</dbReference>
<dbReference type="EMBL" id="SLTX01000001">
    <property type="protein sequence ID" value="TDB08205.1"/>
    <property type="molecule type" value="Genomic_DNA"/>
</dbReference>
<evidence type="ECO:0000313" key="4">
    <source>
        <dbReference type="EMBL" id="TDB08205.1"/>
    </source>
</evidence>
<dbReference type="KEGG" id="bdh:GV66_20100"/>